<dbReference type="EMBL" id="HBUF01471374">
    <property type="protein sequence ID" value="CAG6744612.1"/>
    <property type="molecule type" value="Transcribed_RNA"/>
</dbReference>
<feature type="transmembrane region" description="Helical" evidence="1">
    <location>
        <begin position="66"/>
        <end position="83"/>
    </location>
</feature>
<evidence type="ECO:0000256" key="1">
    <source>
        <dbReference type="SAM" id="Phobius"/>
    </source>
</evidence>
<feature type="transmembrane region" description="Helical" evidence="1">
    <location>
        <begin position="34"/>
        <end position="54"/>
    </location>
</feature>
<reference evidence="2" key="1">
    <citation type="submission" date="2021-05" db="EMBL/GenBank/DDBJ databases">
        <authorList>
            <person name="Alioto T."/>
            <person name="Alioto T."/>
            <person name="Gomez Garrido J."/>
        </authorList>
    </citation>
    <scope>NUCLEOTIDE SEQUENCE</scope>
</reference>
<proteinExistence type="predicted"/>
<protein>
    <submittedName>
        <fullName evidence="2">Uncharacterized protein</fullName>
    </submittedName>
</protein>
<keyword evidence="1" id="KW-1133">Transmembrane helix</keyword>
<name>A0A8D9E8S5_9HEMI</name>
<keyword evidence="1" id="KW-0472">Membrane</keyword>
<accession>A0A8D9E8S5</accession>
<sequence>MSPVFYLLFILRDVYIFVTLPYCVCFVNIGFLSYFYGILSFFTTSSMCSFFHFYDFSFFYLNTSRTSLALVLNLIVSLMCTFYPRDLLLYFLDGFVNCVLIVY</sequence>
<organism evidence="2">
    <name type="scientific">Cacopsylla melanoneura</name>
    <dbReference type="NCBI Taxonomy" id="428564"/>
    <lineage>
        <taxon>Eukaryota</taxon>
        <taxon>Metazoa</taxon>
        <taxon>Ecdysozoa</taxon>
        <taxon>Arthropoda</taxon>
        <taxon>Hexapoda</taxon>
        <taxon>Insecta</taxon>
        <taxon>Pterygota</taxon>
        <taxon>Neoptera</taxon>
        <taxon>Paraneoptera</taxon>
        <taxon>Hemiptera</taxon>
        <taxon>Sternorrhyncha</taxon>
        <taxon>Psylloidea</taxon>
        <taxon>Psyllidae</taxon>
        <taxon>Psyllinae</taxon>
        <taxon>Cacopsylla</taxon>
    </lineage>
</organism>
<dbReference type="AlphaFoldDB" id="A0A8D9E8S5"/>
<feature type="transmembrane region" description="Helical" evidence="1">
    <location>
        <begin position="6"/>
        <end position="27"/>
    </location>
</feature>
<evidence type="ECO:0000313" key="2">
    <source>
        <dbReference type="EMBL" id="CAG6744612.1"/>
    </source>
</evidence>
<keyword evidence="1" id="KW-0812">Transmembrane</keyword>